<evidence type="ECO:0000256" key="4">
    <source>
        <dbReference type="ARBA" id="ARBA00022989"/>
    </source>
</evidence>
<dbReference type="FunFam" id="1.20.1250.20:FF:000106">
    <property type="entry name" value="MFS transporter, putative"/>
    <property type="match status" value="1"/>
</dbReference>
<keyword evidence="9" id="KW-1185">Reference proteome</keyword>
<evidence type="ECO:0000256" key="3">
    <source>
        <dbReference type="ARBA" id="ARBA00022692"/>
    </source>
</evidence>
<feature type="transmembrane region" description="Helical" evidence="7">
    <location>
        <begin position="326"/>
        <end position="346"/>
    </location>
</feature>
<feature type="transmembrane region" description="Helical" evidence="7">
    <location>
        <begin position="534"/>
        <end position="553"/>
    </location>
</feature>
<dbReference type="PANTHER" id="PTHR43791">
    <property type="entry name" value="PERMEASE-RELATED"/>
    <property type="match status" value="1"/>
</dbReference>
<dbReference type="InterPro" id="IPR011701">
    <property type="entry name" value="MFS"/>
</dbReference>
<keyword evidence="3 7" id="KW-0812">Transmembrane</keyword>
<keyword evidence="5 7" id="KW-0472">Membrane</keyword>
<evidence type="ECO:0000313" key="9">
    <source>
        <dbReference type="Proteomes" id="UP000541558"/>
    </source>
</evidence>
<dbReference type="Gene3D" id="1.20.1250.20">
    <property type="entry name" value="MFS general substrate transporter like domains"/>
    <property type="match status" value="1"/>
</dbReference>
<evidence type="ECO:0000256" key="7">
    <source>
        <dbReference type="SAM" id="Phobius"/>
    </source>
</evidence>
<keyword evidence="4 7" id="KW-1133">Transmembrane helix</keyword>
<dbReference type="InterPro" id="IPR036259">
    <property type="entry name" value="MFS_trans_sf"/>
</dbReference>
<feature type="transmembrane region" description="Helical" evidence="7">
    <location>
        <begin position="440"/>
        <end position="462"/>
    </location>
</feature>
<keyword evidence="2" id="KW-0813">Transport</keyword>
<feature type="compositionally biased region" description="Basic and acidic residues" evidence="6">
    <location>
        <begin position="73"/>
        <end position="82"/>
    </location>
</feature>
<feature type="region of interest" description="Disordered" evidence="6">
    <location>
        <begin position="46"/>
        <end position="85"/>
    </location>
</feature>
<dbReference type="GO" id="GO:0022857">
    <property type="term" value="F:transmembrane transporter activity"/>
    <property type="evidence" value="ECO:0007669"/>
    <property type="project" value="InterPro"/>
</dbReference>
<feature type="compositionally biased region" description="Low complexity" evidence="6">
    <location>
        <begin position="49"/>
        <end position="72"/>
    </location>
</feature>
<feature type="transmembrane region" description="Helical" evidence="7">
    <location>
        <begin position="231"/>
        <end position="250"/>
    </location>
</feature>
<feature type="transmembrane region" description="Helical" evidence="7">
    <location>
        <begin position="262"/>
        <end position="282"/>
    </location>
</feature>
<dbReference type="Pfam" id="PF07690">
    <property type="entry name" value="MFS_1"/>
    <property type="match status" value="1"/>
</dbReference>
<comment type="subcellular location">
    <subcellularLocation>
        <location evidence="1">Membrane</location>
        <topology evidence="1">Multi-pass membrane protein</topology>
    </subcellularLocation>
</comment>
<organism evidence="8 9">
    <name type="scientific">Ephemerocybe angulata</name>
    <dbReference type="NCBI Taxonomy" id="980116"/>
    <lineage>
        <taxon>Eukaryota</taxon>
        <taxon>Fungi</taxon>
        <taxon>Dikarya</taxon>
        <taxon>Basidiomycota</taxon>
        <taxon>Agaricomycotina</taxon>
        <taxon>Agaricomycetes</taxon>
        <taxon>Agaricomycetidae</taxon>
        <taxon>Agaricales</taxon>
        <taxon>Agaricineae</taxon>
        <taxon>Psathyrellaceae</taxon>
        <taxon>Ephemerocybe</taxon>
    </lineage>
</organism>
<feature type="transmembrane region" description="Helical" evidence="7">
    <location>
        <begin position="406"/>
        <end position="428"/>
    </location>
</feature>
<evidence type="ECO:0000256" key="6">
    <source>
        <dbReference type="SAM" id="MobiDB-lite"/>
    </source>
</evidence>
<comment type="caution">
    <text evidence="8">The sequence shown here is derived from an EMBL/GenBank/DDBJ whole genome shotgun (WGS) entry which is preliminary data.</text>
</comment>
<dbReference type="Proteomes" id="UP000541558">
    <property type="component" value="Unassembled WGS sequence"/>
</dbReference>
<name>A0A8H5CEE2_9AGAR</name>
<protein>
    <recommendedName>
        <fullName evidence="10">Allantoate permease</fullName>
    </recommendedName>
</protein>
<sequence>MVCWEISGAQECLLLFRLGTEQLNRIIRLCSCDVVLRSCANPLVPATMSSASPPEKPAASGRDSKGSSLSDISKSKLEDKTSSVENLVDEEPTPFRWLDYLLGRKRDNQPALDAVSTRRSVFDDPALAKHYWPNPDYENLHRFDPDARWTYREEKALVRKIDWRVMLWAAVSFSALNLDRGNLTQANTDNFLPDLKMTTNDYNLGNSVFRLAFLSAELPSQLVSKRLGPDVWIPIQMCAWSIVTMAQFFLKGRTTFLVCRGVLGFIQGGFIPDLILYLSYFYTKNELPLRLSLFWISMNVCTILGSFIAFGVLRMRGILGRAGWRWLFLVEGGITLIVGIATFFMMPPSPTQTKTWFRPKGWFTEREEIIAVSRVLRDDPTKGDMHNRQALTPRKLWRALCDYDLWPLYIIGLMFGIPTSPPAQYLTLSLRNLGFNTFETNLLTIPSAVGTIITMWIIALVSETVDDRAYVSMLEDVWCLPFLIALRALPDKPDPWVFYALATALLSYPYTHPIQVGWCSRNAGGVASRTVNASLYNMFVQASAPAIISSNIYRKDDAPNYRRGNSWLIGICAFNCIILYPGVKAWKNASRDKIWNAMSPVWAGFLDKKQSNDFALMIRPSTDQTADKAETAWLIAIF</sequence>
<feature type="transmembrane region" description="Helical" evidence="7">
    <location>
        <begin position="294"/>
        <end position="314"/>
    </location>
</feature>
<feature type="transmembrane region" description="Helical" evidence="7">
    <location>
        <begin position="565"/>
        <end position="583"/>
    </location>
</feature>
<dbReference type="PANTHER" id="PTHR43791:SF65">
    <property type="entry name" value="MAJOR FACILITATOR SUPERFAMILY (MFS) PROFILE DOMAIN-CONTAINING PROTEIN-RELATED"/>
    <property type="match status" value="1"/>
</dbReference>
<evidence type="ECO:0000256" key="1">
    <source>
        <dbReference type="ARBA" id="ARBA00004141"/>
    </source>
</evidence>
<dbReference type="OrthoDB" id="1935484at2759"/>
<accession>A0A8H5CEE2</accession>
<proteinExistence type="predicted"/>
<evidence type="ECO:0000256" key="2">
    <source>
        <dbReference type="ARBA" id="ARBA00022448"/>
    </source>
</evidence>
<evidence type="ECO:0000256" key="5">
    <source>
        <dbReference type="ARBA" id="ARBA00023136"/>
    </source>
</evidence>
<dbReference type="SUPFAM" id="SSF103473">
    <property type="entry name" value="MFS general substrate transporter"/>
    <property type="match status" value="1"/>
</dbReference>
<gene>
    <name evidence="8" type="ORF">D9611_007890</name>
</gene>
<evidence type="ECO:0000313" key="8">
    <source>
        <dbReference type="EMBL" id="KAF5340205.1"/>
    </source>
</evidence>
<feature type="transmembrane region" description="Helical" evidence="7">
    <location>
        <begin position="496"/>
        <end position="514"/>
    </location>
</feature>
<dbReference type="GO" id="GO:0016020">
    <property type="term" value="C:membrane"/>
    <property type="evidence" value="ECO:0007669"/>
    <property type="project" value="UniProtKB-SubCell"/>
</dbReference>
<dbReference type="AlphaFoldDB" id="A0A8H5CEE2"/>
<evidence type="ECO:0008006" key="10">
    <source>
        <dbReference type="Google" id="ProtNLM"/>
    </source>
</evidence>
<reference evidence="8 9" key="1">
    <citation type="journal article" date="2020" name="ISME J.">
        <title>Uncovering the hidden diversity of litter-decomposition mechanisms in mushroom-forming fungi.</title>
        <authorList>
            <person name="Floudas D."/>
            <person name="Bentzer J."/>
            <person name="Ahren D."/>
            <person name="Johansson T."/>
            <person name="Persson P."/>
            <person name="Tunlid A."/>
        </authorList>
    </citation>
    <scope>NUCLEOTIDE SEQUENCE [LARGE SCALE GENOMIC DNA]</scope>
    <source>
        <strain evidence="8 9">CBS 175.51</strain>
    </source>
</reference>
<dbReference type="EMBL" id="JAACJK010000004">
    <property type="protein sequence ID" value="KAF5340205.1"/>
    <property type="molecule type" value="Genomic_DNA"/>
</dbReference>